<dbReference type="InterPro" id="IPR051939">
    <property type="entry name" value="Glycosyltr_41/O-GlcNAc_trsf"/>
</dbReference>
<evidence type="ECO:0000256" key="3">
    <source>
        <dbReference type="ARBA" id="ARBA00022679"/>
    </source>
</evidence>
<comment type="caution">
    <text evidence="4">The sequence shown here is derived from an EMBL/GenBank/DDBJ whole genome shotgun (WGS) entry which is preliminary data.</text>
</comment>
<dbReference type="AlphaFoldDB" id="A0AAV3U094"/>
<evidence type="ECO:0000313" key="4">
    <source>
        <dbReference type="EMBL" id="GAA4936458.1"/>
    </source>
</evidence>
<keyword evidence="3 4" id="KW-0808">Transferase</keyword>
<sequence length="644" mass="72449">MSQNQVPKDDINLEDFEQAIYSRNYERATMLLIQALSGFEQGTWDLVTVDQHGVSRNRKYSSAKKLLTRLCSAATAFLCDPNLVLNRHGFELLLFYKRYLVTVFAATDFVDMRHCLEFIGDRKNDASVSYKSDADLYKVIVASSATTGAELITTLLQALPTDLAFLFWLSLLDNEMVLTIQADETRNQVLEYSERFTKVVASDAAIHRVVNTWMFCSYMNNLKKHKIKIPLNAIVKNYCQAHGAKQPFISNKRVLKQKPTLLVICERFTSTHAMFRCYGRAIESLKASYRIVLLTAHNRADSNSVALFDDAVLLPQGQGIKAVKATIGKIINIAPDMIYYPSLGMDAWVVALAQYRLAPIQLMTMGHPATSYCDNIDYLFAEESTLGDAGCVNETCLHVKDGTFAMSKGTLTYQAEITIRENPDSLKIALPSIAYKLNPSVLKACQEIKARSKRPVEFHFFPNMRGVNHLAIHFRLQEILPCVVHENQPYSQYMSALNECDIVLSPFPFGNTNGFIDSGRLALPVVCLDGPEAHSHTDVALSERFGLPDFCRTQNVEQYIAAAVRLVDDDTLRVSVSQALKNKNIDGILYAQTSANPCADMERMFNWVYQYHEQIKAQSKHLWTVADRYEFVPQSQPKMTAAGA</sequence>
<dbReference type="PANTHER" id="PTHR44835">
    <property type="entry name" value="UDP-N-ACETYLGLUCOSAMINE--PEPTIDE N-ACETYLGLUCOSAMINYLTRANSFERASE SPINDLY-RELATED"/>
    <property type="match status" value="1"/>
</dbReference>
<dbReference type="RefSeq" id="WP_345418788.1">
    <property type="nucleotide sequence ID" value="NZ_AP031496.1"/>
</dbReference>
<dbReference type="PANTHER" id="PTHR44835:SF1">
    <property type="entry name" value="PROTEIN O-GLCNAC TRANSFERASE"/>
    <property type="match status" value="1"/>
</dbReference>
<keyword evidence="5" id="KW-1185">Reference proteome</keyword>
<accession>A0AAV3U094</accession>
<proteinExistence type="predicted"/>
<dbReference type="Gene3D" id="3.40.50.11380">
    <property type="match status" value="1"/>
</dbReference>
<reference evidence="5" key="1">
    <citation type="journal article" date="2019" name="Int. J. Syst. Evol. Microbiol.">
        <title>The Global Catalogue of Microorganisms (GCM) 10K type strain sequencing project: providing services to taxonomists for standard genome sequencing and annotation.</title>
        <authorList>
            <consortium name="The Broad Institute Genomics Platform"/>
            <consortium name="The Broad Institute Genome Sequencing Center for Infectious Disease"/>
            <person name="Wu L."/>
            <person name="Ma J."/>
        </authorList>
    </citation>
    <scope>NUCLEOTIDE SEQUENCE [LARGE SCALE GENOMIC DNA]</scope>
    <source>
        <strain evidence="5">JCM 19134</strain>
    </source>
</reference>
<evidence type="ECO:0000256" key="1">
    <source>
        <dbReference type="ARBA" id="ARBA00004922"/>
    </source>
</evidence>
<protein>
    <submittedName>
        <fullName evidence="4">Glycosyl transferase</fullName>
    </submittedName>
</protein>
<evidence type="ECO:0000256" key="2">
    <source>
        <dbReference type="ARBA" id="ARBA00022676"/>
    </source>
</evidence>
<evidence type="ECO:0000313" key="5">
    <source>
        <dbReference type="Proteomes" id="UP001409585"/>
    </source>
</evidence>
<dbReference type="Proteomes" id="UP001409585">
    <property type="component" value="Unassembled WGS sequence"/>
</dbReference>
<organism evidence="4 5">
    <name type="scientific">Halioxenophilus aromaticivorans</name>
    <dbReference type="NCBI Taxonomy" id="1306992"/>
    <lineage>
        <taxon>Bacteria</taxon>
        <taxon>Pseudomonadati</taxon>
        <taxon>Pseudomonadota</taxon>
        <taxon>Gammaproteobacteria</taxon>
        <taxon>Alteromonadales</taxon>
        <taxon>Alteromonadaceae</taxon>
        <taxon>Halioxenophilus</taxon>
    </lineage>
</organism>
<comment type="pathway">
    <text evidence="1">Protein modification; protein glycosylation.</text>
</comment>
<name>A0AAV3U094_9ALTE</name>
<dbReference type="Gene3D" id="3.40.50.2000">
    <property type="entry name" value="Glycogen Phosphorylase B"/>
    <property type="match status" value="1"/>
</dbReference>
<dbReference type="GO" id="GO:0016757">
    <property type="term" value="F:glycosyltransferase activity"/>
    <property type="evidence" value="ECO:0007669"/>
    <property type="project" value="UniProtKB-KW"/>
</dbReference>
<keyword evidence="2" id="KW-0328">Glycosyltransferase</keyword>
<gene>
    <name evidence="4" type="ORF">GCM10025791_12710</name>
</gene>
<dbReference type="EMBL" id="BAABLX010000007">
    <property type="protein sequence ID" value="GAA4936458.1"/>
    <property type="molecule type" value="Genomic_DNA"/>
</dbReference>